<evidence type="ECO:0000256" key="8">
    <source>
        <dbReference type="ARBA" id="ARBA00023136"/>
    </source>
</evidence>
<keyword evidence="8 9" id="KW-0472">Membrane</keyword>
<keyword evidence="4 9" id="KW-0812">Transmembrane</keyword>
<dbReference type="HOGENOM" id="CLU_111003_1_0_2"/>
<feature type="transmembrane region" description="Helical" evidence="9">
    <location>
        <begin position="44"/>
        <end position="67"/>
    </location>
</feature>
<dbReference type="GeneID" id="3703325"/>
<dbReference type="SUPFAM" id="SSF161093">
    <property type="entry name" value="MgtE membrane domain-like"/>
    <property type="match status" value="1"/>
</dbReference>
<dbReference type="KEGG" id="nph:NP_0224A"/>
<evidence type="ECO:0000256" key="3">
    <source>
        <dbReference type="ARBA" id="ARBA00022448"/>
    </source>
</evidence>
<dbReference type="GO" id="GO:0016020">
    <property type="term" value="C:membrane"/>
    <property type="evidence" value="ECO:0007669"/>
    <property type="project" value="UniProtKB-SubCell"/>
</dbReference>
<dbReference type="eggNOG" id="arCOG00624">
    <property type="taxonomic scope" value="Archaea"/>
</dbReference>
<dbReference type="AlphaFoldDB" id="A0A1U7ETH1"/>
<dbReference type="InterPro" id="IPR036739">
    <property type="entry name" value="SLC41_membr_dom_sf"/>
</dbReference>
<dbReference type="Pfam" id="PF01769">
    <property type="entry name" value="MgtE"/>
    <property type="match status" value="1"/>
</dbReference>
<feature type="transmembrane region" description="Helical" evidence="9">
    <location>
        <begin position="88"/>
        <end position="114"/>
    </location>
</feature>
<dbReference type="Gene3D" id="1.10.357.20">
    <property type="entry name" value="SLC41 divalent cation transporters, integral membrane domain"/>
    <property type="match status" value="1"/>
</dbReference>
<dbReference type="InterPro" id="IPR006667">
    <property type="entry name" value="SLC41_membr_dom"/>
</dbReference>
<evidence type="ECO:0000256" key="2">
    <source>
        <dbReference type="ARBA" id="ARBA00009749"/>
    </source>
</evidence>
<dbReference type="EMBL" id="CR936257">
    <property type="protein sequence ID" value="CAI48203.1"/>
    <property type="molecule type" value="Genomic_DNA"/>
</dbReference>
<evidence type="ECO:0000256" key="5">
    <source>
        <dbReference type="ARBA" id="ARBA00022842"/>
    </source>
</evidence>
<keyword evidence="7" id="KW-0406">Ion transport</keyword>
<dbReference type="PANTHER" id="PTHR16228:SF7">
    <property type="entry name" value="SLC41A_MGTE INTEGRAL MEMBRANE DOMAIN-CONTAINING PROTEIN"/>
    <property type="match status" value="1"/>
</dbReference>
<feature type="transmembrane region" description="Helical" evidence="9">
    <location>
        <begin position="126"/>
        <end position="152"/>
    </location>
</feature>
<evidence type="ECO:0000256" key="9">
    <source>
        <dbReference type="SAM" id="Phobius"/>
    </source>
</evidence>
<keyword evidence="6 9" id="KW-1133">Transmembrane helix</keyword>
<dbReference type="EnsemblBacteria" id="CAI48203">
    <property type="protein sequence ID" value="CAI48203"/>
    <property type="gene ID" value="NP_0224A"/>
</dbReference>
<proteinExistence type="inferred from homology"/>
<dbReference type="OrthoDB" id="86118at2157"/>
<dbReference type="PANTHER" id="PTHR16228">
    <property type="entry name" value="DIVALENT CATION TRANSPORTER SOLUTE CARRIER FAMILY 41"/>
    <property type="match status" value="1"/>
</dbReference>
<organism evidence="11 12">
    <name type="scientific">Natronomonas pharaonis (strain ATCC 35678 / DSM 2160 / CIP 103997 / JCM 8858 / NBRC 14720 / NCIMB 2260 / Gabara)</name>
    <name type="common">Halobacterium pharaonis</name>
    <dbReference type="NCBI Taxonomy" id="348780"/>
    <lineage>
        <taxon>Archaea</taxon>
        <taxon>Methanobacteriati</taxon>
        <taxon>Methanobacteriota</taxon>
        <taxon>Stenosarchaea group</taxon>
        <taxon>Halobacteria</taxon>
        <taxon>Halobacteriales</taxon>
        <taxon>Natronomonadaceae</taxon>
        <taxon>Natronomonas</taxon>
    </lineage>
</organism>
<dbReference type="STRING" id="348780.NP_0224A"/>
<evidence type="ECO:0000313" key="12">
    <source>
        <dbReference type="Proteomes" id="UP000002698"/>
    </source>
</evidence>
<keyword evidence="12" id="KW-1185">Reference proteome</keyword>
<evidence type="ECO:0000256" key="7">
    <source>
        <dbReference type="ARBA" id="ARBA00023065"/>
    </source>
</evidence>
<comment type="subcellular location">
    <subcellularLocation>
        <location evidence="1">Membrane</location>
        <topology evidence="1">Multi-pass membrane protein</topology>
    </subcellularLocation>
</comment>
<evidence type="ECO:0000259" key="10">
    <source>
        <dbReference type="Pfam" id="PF01769"/>
    </source>
</evidence>
<evidence type="ECO:0000256" key="1">
    <source>
        <dbReference type="ARBA" id="ARBA00004141"/>
    </source>
</evidence>
<comment type="similarity">
    <text evidence="2">Belongs to the SLC41A transporter family.</text>
</comment>
<gene>
    <name evidence="11" type="primary">tp48a</name>
    <name evidence="11" type="ordered locus">NP_0224A</name>
</gene>
<dbReference type="GO" id="GO:0008324">
    <property type="term" value="F:monoatomic cation transmembrane transporter activity"/>
    <property type="evidence" value="ECO:0007669"/>
    <property type="project" value="InterPro"/>
</dbReference>
<dbReference type="Proteomes" id="UP000002698">
    <property type="component" value="Chromosome"/>
</dbReference>
<evidence type="ECO:0000256" key="4">
    <source>
        <dbReference type="ARBA" id="ARBA00022692"/>
    </source>
</evidence>
<accession>A0A1U7ETH1</accession>
<dbReference type="InterPro" id="IPR045349">
    <property type="entry name" value="SLC41A1-3"/>
</dbReference>
<evidence type="ECO:0000256" key="6">
    <source>
        <dbReference type="ARBA" id="ARBA00022989"/>
    </source>
</evidence>
<protein>
    <submittedName>
        <fullName evidence="11">MgtE family transport protein</fullName>
    </submittedName>
</protein>
<keyword evidence="5" id="KW-0460">Magnesium</keyword>
<evidence type="ECO:0000313" key="11">
    <source>
        <dbReference type="EMBL" id="CAI48203.1"/>
    </source>
</evidence>
<feature type="domain" description="SLC41A/MgtE integral membrane" evidence="10">
    <location>
        <begin position="52"/>
        <end position="183"/>
    </location>
</feature>
<sequence>MDARHGAWRIYRESIAILVVSLGGGIFAGSVLGTEGMTDGFEQFPGLLLLLPAFLGTRGNVYGALGARISSGLHQGLIEPRFEWDRRLINAVTASFINGIGISVFIGFLSWVVIGFLRPESEASLLALVSIMLIAGVLTSVVLIVGLLALVFAGYKYGMDPDNLVGPVVTTLGDIFGVVFLYTAVLVVGVLI</sequence>
<feature type="transmembrane region" description="Helical" evidence="9">
    <location>
        <begin position="164"/>
        <end position="191"/>
    </location>
</feature>
<keyword evidence="3" id="KW-0813">Transport</keyword>
<name>A0A1U7ETH1_NATPD</name>
<feature type="transmembrane region" description="Helical" evidence="9">
    <location>
        <begin position="14"/>
        <end position="32"/>
    </location>
</feature>
<reference evidence="11 12" key="1">
    <citation type="journal article" date="2005" name="Genome Res.">
        <title>Living with two extremes: conclusions from the genome sequence of Natronomonas pharaonis.</title>
        <authorList>
            <person name="Falb M."/>
            <person name="Pfeiffer F."/>
            <person name="Palm P."/>
            <person name="Rodewald K."/>
            <person name="Hickmann V."/>
            <person name="Tittor J."/>
            <person name="Oesterhelt D."/>
        </authorList>
    </citation>
    <scope>NUCLEOTIDE SEQUENCE [LARGE SCALE GENOMIC DNA]</scope>
    <source>
        <strain evidence="12">ATCC 35678 / DSM 2160 / CIP 103997 / JCM 8858 / NBRC 14720 / NCIMB 2260 / Gabara</strain>
    </source>
</reference>
<dbReference type="RefSeq" id="WP_011321842.1">
    <property type="nucleotide sequence ID" value="NC_007426.1"/>
</dbReference>